<evidence type="ECO:0000313" key="2">
    <source>
        <dbReference type="EMBL" id="OEL21894.1"/>
    </source>
</evidence>
<organism evidence="2 3">
    <name type="scientific">Dichanthelium oligosanthes</name>
    <dbReference type="NCBI Taxonomy" id="888268"/>
    <lineage>
        <taxon>Eukaryota</taxon>
        <taxon>Viridiplantae</taxon>
        <taxon>Streptophyta</taxon>
        <taxon>Embryophyta</taxon>
        <taxon>Tracheophyta</taxon>
        <taxon>Spermatophyta</taxon>
        <taxon>Magnoliopsida</taxon>
        <taxon>Liliopsida</taxon>
        <taxon>Poales</taxon>
        <taxon>Poaceae</taxon>
        <taxon>PACMAD clade</taxon>
        <taxon>Panicoideae</taxon>
        <taxon>Panicodae</taxon>
        <taxon>Paniceae</taxon>
        <taxon>Dichantheliinae</taxon>
        <taxon>Dichanthelium</taxon>
    </lineage>
</organism>
<gene>
    <name evidence="2" type="ORF">BAE44_0017088</name>
</gene>
<comment type="caution">
    <text evidence="2">The sequence shown here is derived from an EMBL/GenBank/DDBJ whole genome shotgun (WGS) entry which is preliminary data.</text>
</comment>
<evidence type="ECO:0000313" key="3">
    <source>
        <dbReference type="Proteomes" id="UP000095767"/>
    </source>
</evidence>
<dbReference type="PANTHER" id="PTHR37256:SF4">
    <property type="entry name" value="HYDROXYPROLINE-RICH GLYCOPROTEIN FAMILY PROTEIN"/>
    <property type="match status" value="1"/>
</dbReference>
<accession>A0A1E5VA52</accession>
<sequence length="404" mass="43256">MTNTIPHDHQPQQEQAPVVKKPQMKKQARRRTHASRPYQERLLNMAEARREIVTALKIHRANMRQLQPAYPHQADTLLRQSPSLQLQQKEQQQQQVQVVFQDRSQAVDEEAPLLAPTSYASFAGHQLCNPLAHWIAAAPAGSYYYSSPVLPYDLTPFDVPTAMGGLEQLARSLPAQPLGLNLSFQSFGGGSIDGASKDYEDVFGGVPLIQSSSPAASSYSAYSPPATEMVSGTHGSPALSTAEKYSSPAEAPAAALTPVLHNGETMSAGETQCVEWGEATVANVAAASAWWSKILLESIESGGGEVVAERGAVVGCTVEDAVAAAGLPAEWRWLCDDGVGEQGAVTGGDKPPDVLKTMPTDGDYNIRFYEGGCRSDGAVDGITLPCMDEDLEGWDGEWFSSPSS</sequence>
<dbReference type="OrthoDB" id="692030at2759"/>
<reference evidence="2 3" key="1">
    <citation type="submission" date="2016-09" db="EMBL/GenBank/DDBJ databases">
        <title>The draft genome of Dichanthelium oligosanthes: A C3 panicoid grass species.</title>
        <authorList>
            <person name="Studer A.J."/>
            <person name="Schnable J.C."/>
            <person name="Brutnell T.P."/>
        </authorList>
    </citation>
    <scope>NUCLEOTIDE SEQUENCE [LARGE SCALE GENOMIC DNA]</scope>
    <source>
        <strain evidence="3">cv. Kellogg 1175</strain>
        <tissue evidence="2">Leaf</tissue>
    </source>
</reference>
<feature type="compositionally biased region" description="Basic and acidic residues" evidence="1">
    <location>
        <begin position="1"/>
        <end position="11"/>
    </location>
</feature>
<feature type="compositionally biased region" description="Basic residues" evidence="1">
    <location>
        <begin position="22"/>
        <end position="34"/>
    </location>
</feature>
<name>A0A1E5VA52_9POAL</name>
<evidence type="ECO:0000256" key="1">
    <source>
        <dbReference type="SAM" id="MobiDB-lite"/>
    </source>
</evidence>
<protein>
    <submittedName>
        <fullName evidence="2">Uncharacterized protein</fullName>
    </submittedName>
</protein>
<dbReference type="PANTHER" id="PTHR37256">
    <property type="entry name" value="E1A-BINDING PROTEIN P400-LIKE"/>
    <property type="match status" value="1"/>
</dbReference>
<proteinExistence type="predicted"/>
<dbReference type="EMBL" id="LWDX02046859">
    <property type="protein sequence ID" value="OEL21894.1"/>
    <property type="molecule type" value="Genomic_DNA"/>
</dbReference>
<dbReference type="AlphaFoldDB" id="A0A1E5VA52"/>
<feature type="region of interest" description="Disordered" evidence="1">
    <location>
        <begin position="1"/>
        <end position="39"/>
    </location>
</feature>
<keyword evidence="3" id="KW-1185">Reference proteome</keyword>
<dbReference type="Proteomes" id="UP000095767">
    <property type="component" value="Unassembled WGS sequence"/>
</dbReference>